<dbReference type="PANTHER" id="PTHR43586">
    <property type="entry name" value="CYSTEINE DESULFURASE"/>
    <property type="match status" value="1"/>
</dbReference>
<accession>A0A1I0DCS3</accession>
<comment type="catalytic activity">
    <reaction evidence="4">
        <text>(sulfur carrier)-H + L-cysteine = (sulfur carrier)-SH + L-alanine</text>
        <dbReference type="Rhea" id="RHEA:43892"/>
        <dbReference type="Rhea" id="RHEA-COMP:14737"/>
        <dbReference type="Rhea" id="RHEA-COMP:14739"/>
        <dbReference type="ChEBI" id="CHEBI:29917"/>
        <dbReference type="ChEBI" id="CHEBI:35235"/>
        <dbReference type="ChEBI" id="CHEBI:57972"/>
        <dbReference type="ChEBI" id="CHEBI:64428"/>
        <dbReference type="EC" id="2.8.1.7"/>
    </reaction>
</comment>
<dbReference type="PANTHER" id="PTHR43586:SF8">
    <property type="entry name" value="CYSTEINE DESULFURASE 1, CHLOROPLASTIC"/>
    <property type="match status" value="1"/>
</dbReference>
<dbReference type="InterPro" id="IPR015422">
    <property type="entry name" value="PyrdxlP-dep_Trfase_small"/>
</dbReference>
<comment type="cofactor">
    <cofactor evidence="1 5">
        <name>pyridoxal 5'-phosphate</name>
        <dbReference type="ChEBI" id="CHEBI:597326"/>
    </cofactor>
</comment>
<keyword evidence="3" id="KW-0663">Pyridoxal phosphate</keyword>
<dbReference type="SUPFAM" id="SSF53383">
    <property type="entry name" value="PLP-dependent transferases"/>
    <property type="match status" value="1"/>
</dbReference>
<evidence type="ECO:0000313" key="7">
    <source>
        <dbReference type="EMBL" id="SET29802.1"/>
    </source>
</evidence>
<evidence type="ECO:0000259" key="6">
    <source>
        <dbReference type="Pfam" id="PF00266"/>
    </source>
</evidence>
<keyword evidence="7" id="KW-0456">Lyase</keyword>
<protein>
    <submittedName>
        <fullName evidence="7">Selenocysteine lyase/Cysteine desulfurase</fullName>
    </submittedName>
</protein>
<dbReference type="Gene3D" id="3.90.1150.10">
    <property type="entry name" value="Aspartate Aminotransferase, domain 1"/>
    <property type="match status" value="1"/>
</dbReference>
<dbReference type="STRING" id="426128.SAMN05660297_01970"/>
<dbReference type="RefSeq" id="WP_090443024.1">
    <property type="nucleotide sequence ID" value="NZ_FOHU01000007.1"/>
</dbReference>
<comment type="similarity">
    <text evidence="2">Belongs to the class-V pyridoxal-phosphate-dependent aminotransferase family. Csd subfamily.</text>
</comment>
<dbReference type="GO" id="GO:0031071">
    <property type="term" value="F:cysteine desulfurase activity"/>
    <property type="evidence" value="ECO:0007669"/>
    <property type="project" value="UniProtKB-EC"/>
</dbReference>
<dbReference type="AlphaFoldDB" id="A0A1I0DCS3"/>
<dbReference type="OrthoDB" id="9804366at2"/>
<dbReference type="InterPro" id="IPR015424">
    <property type="entry name" value="PyrdxlP-dep_Trfase"/>
</dbReference>
<evidence type="ECO:0000256" key="2">
    <source>
        <dbReference type="ARBA" id="ARBA00010447"/>
    </source>
</evidence>
<sequence length="447" mass="50119">MQYIKHFNSYRGLIAGIDTKIPLINGAYTTAINFDNAATTPPFLAVLEEIMNFSPWYASIHRGAGYKSQCSSTLYEEARSIIGNFVGADPNKQEVIFLKNTTEAINKLSNRLVNLYPDAVILSTCMEHHSNDLPWRNKYTVDYINIDKEGKLSLRDLEEKLQHYQGRVKLVAVTGASNVTGYMNPVHKIAAMAHGYGAEILVDGAQLVPHASVDMLSPKNPGHIDYLVFSSHKMYAPFGTGVLIGPKKVFQQGAPDCPGGGTVEFVTHDYVKWLSPPLKEEAGTPNVMGVVATMAAIKVLKEIGMNHIEAYERQLTDYTLTHLERIPNIQLFNYHQDNHPKVSIIPFNIEGMSHDMVASILSHEAGIAVRNGCFCAQPYVQRLLKVPKEEVQRIMEDDTLPHLGVVRISYGLYNTYQEVDALLRILREIAENRSYYKEKYNKILDFG</sequence>
<dbReference type="GO" id="GO:0016829">
    <property type="term" value="F:lyase activity"/>
    <property type="evidence" value="ECO:0007669"/>
    <property type="project" value="UniProtKB-KW"/>
</dbReference>
<name>A0A1I0DCS3_9FIRM</name>
<evidence type="ECO:0000256" key="3">
    <source>
        <dbReference type="ARBA" id="ARBA00022898"/>
    </source>
</evidence>
<feature type="domain" description="Aminotransferase class V" evidence="6">
    <location>
        <begin position="32"/>
        <end position="422"/>
    </location>
</feature>
<dbReference type="EMBL" id="FOHU01000007">
    <property type="protein sequence ID" value="SET29802.1"/>
    <property type="molecule type" value="Genomic_DNA"/>
</dbReference>
<dbReference type="InterPro" id="IPR000192">
    <property type="entry name" value="Aminotrans_V_dom"/>
</dbReference>
<dbReference type="Pfam" id="PF00266">
    <property type="entry name" value="Aminotran_5"/>
    <property type="match status" value="1"/>
</dbReference>
<evidence type="ECO:0000256" key="4">
    <source>
        <dbReference type="ARBA" id="ARBA00050776"/>
    </source>
</evidence>
<dbReference type="Gene3D" id="3.40.640.10">
    <property type="entry name" value="Type I PLP-dependent aspartate aminotransferase-like (Major domain)"/>
    <property type="match status" value="1"/>
</dbReference>
<gene>
    <name evidence="7" type="ORF">SAMN05660297_01970</name>
</gene>
<reference evidence="7 8" key="1">
    <citation type="submission" date="2016-10" db="EMBL/GenBank/DDBJ databases">
        <authorList>
            <person name="de Groot N.N."/>
        </authorList>
    </citation>
    <scope>NUCLEOTIDE SEQUENCE [LARGE SCALE GENOMIC DNA]</scope>
    <source>
        <strain evidence="7 8">DSM 18979</strain>
    </source>
</reference>
<dbReference type="InterPro" id="IPR020578">
    <property type="entry name" value="Aminotrans_V_PyrdxlP_BS"/>
</dbReference>
<dbReference type="PROSITE" id="PS00595">
    <property type="entry name" value="AA_TRANSFER_CLASS_5"/>
    <property type="match status" value="1"/>
</dbReference>
<proteinExistence type="inferred from homology"/>
<dbReference type="InterPro" id="IPR015421">
    <property type="entry name" value="PyrdxlP-dep_Trfase_major"/>
</dbReference>
<dbReference type="Proteomes" id="UP000199568">
    <property type="component" value="Unassembled WGS sequence"/>
</dbReference>
<keyword evidence="8" id="KW-1185">Reference proteome</keyword>
<organism evidence="7 8">
    <name type="scientific">Natronincola peptidivorans</name>
    <dbReference type="NCBI Taxonomy" id="426128"/>
    <lineage>
        <taxon>Bacteria</taxon>
        <taxon>Bacillati</taxon>
        <taxon>Bacillota</taxon>
        <taxon>Clostridia</taxon>
        <taxon>Peptostreptococcales</taxon>
        <taxon>Natronincolaceae</taxon>
        <taxon>Natronincola</taxon>
    </lineage>
</organism>
<evidence type="ECO:0000256" key="1">
    <source>
        <dbReference type="ARBA" id="ARBA00001933"/>
    </source>
</evidence>
<evidence type="ECO:0000313" key="8">
    <source>
        <dbReference type="Proteomes" id="UP000199568"/>
    </source>
</evidence>
<evidence type="ECO:0000256" key="5">
    <source>
        <dbReference type="RuleBase" id="RU004504"/>
    </source>
</evidence>